<evidence type="ECO:0000256" key="2">
    <source>
        <dbReference type="ARBA" id="ARBA00022475"/>
    </source>
</evidence>
<accession>A0A6I3IJ00</accession>
<dbReference type="InterPro" id="IPR001123">
    <property type="entry name" value="LeuE-type"/>
</dbReference>
<name>A0A6I3IJ00_9MICO</name>
<keyword evidence="4 6" id="KW-1133">Transmembrane helix</keyword>
<dbReference type="Pfam" id="PF01810">
    <property type="entry name" value="LysE"/>
    <property type="match status" value="1"/>
</dbReference>
<dbReference type="PANTHER" id="PTHR30086:SF20">
    <property type="entry name" value="ARGININE EXPORTER PROTEIN ARGO-RELATED"/>
    <property type="match status" value="1"/>
</dbReference>
<evidence type="ECO:0000256" key="3">
    <source>
        <dbReference type="ARBA" id="ARBA00022692"/>
    </source>
</evidence>
<dbReference type="AlphaFoldDB" id="A0A6I3IJ00"/>
<evidence type="ECO:0000313" key="8">
    <source>
        <dbReference type="Proteomes" id="UP000431092"/>
    </source>
</evidence>
<feature type="transmembrane region" description="Helical" evidence="6">
    <location>
        <begin position="108"/>
        <end position="127"/>
    </location>
</feature>
<evidence type="ECO:0000256" key="6">
    <source>
        <dbReference type="SAM" id="Phobius"/>
    </source>
</evidence>
<dbReference type="RefSeq" id="WP_154593891.1">
    <property type="nucleotide sequence ID" value="NZ_CP171001.1"/>
</dbReference>
<feature type="transmembrane region" description="Helical" evidence="6">
    <location>
        <begin position="147"/>
        <end position="168"/>
    </location>
</feature>
<reference evidence="7 8" key="1">
    <citation type="submission" date="2019-11" db="EMBL/GenBank/DDBJ databases">
        <title>Whole genome sequencing identifies a novel species of the genus Arsenicicoccus isolated from human blood.</title>
        <authorList>
            <person name="Jeong J.H."/>
            <person name="Kweon O.J."/>
            <person name="Kim H.R."/>
            <person name="Kim T.-H."/>
            <person name="Ha S.-M."/>
            <person name="Lee M.-K."/>
        </authorList>
    </citation>
    <scope>NUCLEOTIDE SEQUENCE [LARGE SCALE GENOMIC DNA]</scope>
    <source>
        <strain evidence="7 8">MKL-02</strain>
    </source>
</reference>
<keyword evidence="2" id="KW-1003">Cell membrane</keyword>
<comment type="subcellular location">
    <subcellularLocation>
        <location evidence="1">Cell membrane</location>
        <topology evidence="1">Multi-pass membrane protein</topology>
    </subcellularLocation>
</comment>
<evidence type="ECO:0000313" key="7">
    <source>
        <dbReference type="EMBL" id="MTB72633.1"/>
    </source>
</evidence>
<dbReference type="Proteomes" id="UP000431092">
    <property type="component" value="Unassembled WGS sequence"/>
</dbReference>
<keyword evidence="8" id="KW-1185">Reference proteome</keyword>
<comment type="caution">
    <text evidence="7">The sequence shown here is derived from an EMBL/GenBank/DDBJ whole genome shotgun (WGS) entry which is preliminary data.</text>
</comment>
<dbReference type="EMBL" id="WLVL01000039">
    <property type="protein sequence ID" value="MTB72633.1"/>
    <property type="molecule type" value="Genomic_DNA"/>
</dbReference>
<feature type="transmembrane region" description="Helical" evidence="6">
    <location>
        <begin position="180"/>
        <end position="201"/>
    </location>
</feature>
<protein>
    <submittedName>
        <fullName evidence="7">Amino acid transporter</fullName>
    </submittedName>
</protein>
<gene>
    <name evidence="7" type="ORF">GGG17_11775</name>
</gene>
<dbReference type="GO" id="GO:0015171">
    <property type="term" value="F:amino acid transmembrane transporter activity"/>
    <property type="evidence" value="ECO:0007669"/>
    <property type="project" value="TreeGrafter"/>
</dbReference>
<keyword evidence="5 6" id="KW-0472">Membrane</keyword>
<organism evidence="7 8">
    <name type="scientific">Arsenicicoccus cauae</name>
    <dbReference type="NCBI Taxonomy" id="2663847"/>
    <lineage>
        <taxon>Bacteria</taxon>
        <taxon>Bacillati</taxon>
        <taxon>Actinomycetota</taxon>
        <taxon>Actinomycetes</taxon>
        <taxon>Micrococcales</taxon>
        <taxon>Intrasporangiaceae</taxon>
        <taxon>Arsenicicoccus</taxon>
    </lineage>
</organism>
<feature type="transmembrane region" description="Helical" evidence="6">
    <location>
        <begin position="40"/>
        <end position="64"/>
    </location>
</feature>
<dbReference type="PANTHER" id="PTHR30086">
    <property type="entry name" value="ARGININE EXPORTER PROTEIN ARGO"/>
    <property type="match status" value="1"/>
</dbReference>
<evidence type="ECO:0000256" key="1">
    <source>
        <dbReference type="ARBA" id="ARBA00004651"/>
    </source>
</evidence>
<feature type="transmembrane region" description="Helical" evidence="6">
    <location>
        <begin position="70"/>
        <end position="87"/>
    </location>
</feature>
<keyword evidence="3 6" id="KW-0812">Transmembrane</keyword>
<dbReference type="GO" id="GO:0005886">
    <property type="term" value="C:plasma membrane"/>
    <property type="evidence" value="ECO:0007669"/>
    <property type="project" value="UniProtKB-SubCell"/>
</dbReference>
<feature type="transmembrane region" description="Helical" evidence="6">
    <location>
        <begin position="6"/>
        <end position="28"/>
    </location>
</feature>
<sequence length="203" mass="21212">MSPLHSAAIGLLTGLGLIVAIGAQNAFVLRQGLLRRHVGVIVAICALSDAVLILAGVAGVGALITSHPTVVTLARWGGAIFLVQFGIRTALAARHPGTLTAQERGVSGLRAAVVTTLAFTWLNPHVYLDTVVMLGSLSATHGRDGRWWFGLGAAAGSLLWFTALGYGARWLRPLFARPRAWQLLDLVIAVVMIALGVSLVVGA</sequence>
<evidence type="ECO:0000256" key="5">
    <source>
        <dbReference type="ARBA" id="ARBA00023136"/>
    </source>
</evidence>
<evidence type="ECO:0000256" key="4">
    <source>
        <dbReference type="ARBA" id="ARBA00022989"/>
    </source>
</evidence>
<proteinExistence type="predicted"/>